<feature type="binding site" evidence="13">
    <location>
        <begin position="119"/>
        <end position="121"/>
    </location>
    <ligand>
        <name>thiamine diphosphate</name>
        <dbReference type="ChEBI" id="CHEBI:58937"/>
    </ligand>
</feature>
<dbReference type="InterPro" id="IPR005475">
    <property type="entry name" value="Transketolase-like_Pyr-bd"/>
</dbReference>
<dbReference type="InterPro" id="IPR005474">
    <property type="entry name" value="Transketolase_N"/>
</dbReference>
<dbReference type="NCBIfam" id="TIGR00232">
    <property type="entry name" value="tktlase_bact"/>
    <property type="match status" value="1"/>
</dbReference>
<dbReference type="CDD" id="cd02012">
    <property type="entry name" value="TPP_TK"/>
    <property type="match status" value="1"/>
</dbReference>
<evidence type="ECO:0000256" key="14">
    <source>
        <dbReference type="PIRSR" id="PIRSR605478-4"/>
    </source>
</evidence>
<evidence type="ECO:0000313" key="17">
    <source>
        <dbReference type="EMBL" id="XBW07042.1"/>
    </source>
</evidence>
<feature type="binding site" evidence="14">
    <location>
        <position position="195"/>
    </location>
    <ligand>
        <name>Mg(2+)</name>
        <dbReference type="ChEBI" id="CHEBI:18420"/>
    </ligand>
</feature>
<dbReference type="InterPro" id="IPR020826">
    <property type="entry name" value="Transketolase_BS"/>
</dbReference>
<dbReference type="PANTHER" id="PTHR43522:SF2">
    <property type="entry name" value="TRANSKETOLASE 1-RELATED"/>
    <property type="match status" value="1"/>
</dbReference>
<dbReference type="InterPro" id="IPR029061">
    <property type="entry name" value="THDP-binding"/>
</dbReference>
<evidence type="ECO:0000256" key="13">
    <source>
        <dbReference type="PIRSR" id="PIRSR605478-3"/>
    </source>
</evidence>
<dbReference type="InterPro" id="IPR033247">
    <property type="entry name" value="Transketolase_fam"/>
</dbReference>
<feature type="binding site" evidence="13">
    <location>
        <position position="276"/>
    </location>
    <ligand>
        <name>thiamine diphosphate</name>
        <dbReference type="ChEBI" id="CHEBI:58937"/>
    </ligand>
</feature>
<protein>
    <recommendedName>
        <fullName evidence="4 10">Transketolase</fullName>
        <ecNumber evidence="3 10">2.2.1.1</ecNumber>
    </recommendedName>
</protein>
<keyword evidence="7 14" id="KW-0460">Magnesium</keyword>
<dbReference type="GO" id="GO:0004802">
    <property type="term" value="F:transketolase activity"/>
    <property type="evidence" value="ECO:0007669"/>
    <property type="project" value="UniProtKB-UniRule"/>
</dbReference>
<feature type="site" description="Important for catalytic activity" evidence="15">
    <location>
        <position position="276"/>
    </location>
</feature>
<keyword evidence="5 17" id="KW-0808">Transferase</keyword>
<evidence type="ECO:0000256" key="7">
    <source>
        <dbReference type="ARBA" id="ARBA00022842"/>
    </source>
</evidence>
<dbReference type="InterPro" id="IPR055152">
    <property type="entry name" value="Transketolase-like_C_2"/>
</dbReference>
<dbReference type="EC" id="2.2.1.1" evidence="3 10"/>
<dbReference type="FunFam" id="3.40.50.970:FF:000003">
    <property type="entry name" value="Transketolase"/>
    <property type="match status" value="1"/>
</dbReference>
<feature type="binding site" evidence="12">
    <location>
        <position position="492"/>
    </location>
    <ligand>
        <name>substrate</name>
    </ligand>
</feature>
<dbReference type="AlphaFoldDB" id="A0AAU7V4W5"/>
<comment type="cofactor">
    <cofactor evidence="13">
        <name>thiamine diphosphate</name>
        <dbReference type="ChEBI" id="CHEBI:58937"/>
    </cofactor>
    <text evidence="13">Binds 1 thiamine pyrophosphate per subunit. During the reaction, the substrate forms a covalent intermediate with the cofactor.</text>
</comment>
<evidence type="ECO:0000256" key="1">
    <source>
        <dbReference type="ARBA" id="ARBA00007131"/>
    </source>
</evidence>
<evidence type="ECO:0000256" key="2">
    <source>
        <dbReference type="ARBA" id="ARBA00011738"/>
    </source>
</evidence>
<evidence type="ECO:0000256" key="10">
    <source>
        <dbReference type="NCBIfam" id="TIGR00232"/>
    </source>
</evidence>
<dbReference type="GO" id="GO:0006098">
    <property type="term" value="P:pentose-phosphate shunt"/>
    <property type="evidence" value="ECO:0007669"/>
    <property type="project" value="TreeGrafter"/>
</dbReference>
<feature type="binding site" evidence="14">
    <location>
        <position position="163"/>
    </location>
    <ligand>
        <name>Mg(2+)</name>
        <dbReference type="ChEBI" id="CHEBI:18420"/>
    </ligand>
</feature>
<dbReference type="PANTHER" id="PTHR43522">
    <property type="entry name" value="TRANSKETOLASE"/>
    <property type="match status" value="1"/>
</dbReference>
<evidence type="ECO:0000256" key="8">
    <source>
        <dbReference type="ARBA" id="ARBA00023052"/>
    </source>
</evidence>
<gene>
    <name evidence="17" type="primary">tkt</name>
    <name evidence="17" type="ORF">SAC06_05135</name>
</gene>
<dbReference type="GO" id="GO:0000287">
    <property type="term" value="F:magnesium ion binding"/>
    <property type="evidence" value="ECO:0007669"/>
    <property type="project" value="UniProtKB-ARBA"/>
</dbReference>
<feature type="binding site" evidence="14">
    <location>
        <position position="193"/>
    </location>
    <ligand>
        <name>Mg(2+)</name>
        <dbReference type="ChEBI" id="CHEBI:18420"/>
    </ligand>
</feature>
<feature type="binding site" evidence="13">
    <location>
        <position position="193"/>
    </location>
    <ligand>
        <name>thiamine diphosphate</name>
        <dbReference type="ChEBI" id="CHEBI:58937"/>
    </ligand>
</feature>
<dbReference type="Gene3D" id="3.40.50.920">
    <property type="match status" value="1"/>
</dbReference>
<dbReference type="InterPro" id="IPR009014">
    <property type="entry name" value="Transketo_C/PFOR_II"/>
</dbReference>
<dbReference type="SUPFAM" id="SSF52518">
    <property type="entry name" value="Thiamin diphosphate-binding fold (THDP-binding)"/>
    <property type="match status" value="2"/>
</dbReference>
<dbReference type="GO" id="GO:0005829">
    <property type="term" value="C:cytosol"/>
    <property type="evidence" value="ECO:0007669"/>
    <property type="project" value="TreeGrafter"/>
</dbReference>
<sequence>MALQWDERDDKAVVTAKVLAADAVEQAGSGHPGTPISLAAAAYLLYQRHLRFDPRDPHWLGRDRFVLSAGHASLLQYIQLYLAGAGLELGDIKRFRTMDSKTPGHPEYGHTDAIEITTGPLGSGLAAAVGMAMAARREHGLYDPNTPLGESPFDHNVYVIAGDGCLQEGISSEASSLAGTQELGNLILIYDDNHISIEDDTSISFTEDPVARYEAYGWHTQRVDWIGQDGQYTDDVEALHQALLAAEAETGRPSIIALRTIIGAPTPKMQNTGAIHGAKLGEQALEGLKEALGVNPKTMFDVDPEVVAYTRQNALDRAEAALADWRPKFAAWAEANPEQRELLHRVRSGEMPAGLAEALPEFPAGQAVATRAASGKVLNAIASVMPELWGGSADLAGSNNTIMSGYPSFFPAERSSKAFTGNAFGRNLHFGVREHGMAGIMNGIAADRLTRVYGATFFVFADYMRGAVRLAALMDLPVVYVWTHDSVGVGEDGPTHQPVEHLTAYRAIPNLAIVRPADAAETAQAWKATLEQQHPVGMILTRQALPNPARGEGEELSSAEGVARGGYILADTDGTPDVILMGSGSEVQLALAAREVLAKDGIAARVVSMPCMEWFQQQPQAYRDEVLPPAVTARVSVEAGLALPWTPYVGSTGKSVSIETFGAVGSANELFQKFGITTEAVVAAAREVLA</sequence>
<dbReference type="FunFam" id="3.40.50.970:FF:000004">
    <property type="entry name" value="Transketolase"/>
    <property type="match status" value="1"/>
</dbReference>
<feature type="binding site" evidence="12">
    <location>
        <position position="496"/>
    </location>
    <ligand>
        <name>substrate</name>
    </ligand>
</feature>
<dbReference type="RefSeq" id="WP_350257236.1">
    <property type="nucleotide sequence ID" value="NZ_CP138335.1"/>
</dbReference>
<comment type="subunit">
    <text evidence="2">Homodimer.</text>
</comment>
<organism evidence="17">
    <name type="scientific">Scrofimicrobium appendicitidis</name>
    <dbReference type="NCBI Taxonomy" id="3079930"/>
    <lineage>
        <taxon>Bacteria</taxon>
        <taxon>Bacillati</taxon>
        <taxon>Actinomycetota</taxon>
        <taxon>Actinomycetes</taxon>
        <taxon>Actinomycetales</taxon>
        <taxon>Actinomycetaceae</taxon>
        <taxon>Scrofimicrobium</taxon>
    </lineage>
</organism>
<evidence type="ECO:0000256" key="4">
    <source>
        <dbReference type="ARBA" id="ARBA00016662"/>
    </source>
</evidence>
<dbReference type="FunFam" id="3.40.50.920:FF:000003">
    <property type="entry name" value="Transketolase"/>
    <property type="match status" value="1"/>
</dbReference>
<comment type="catalytic activity">
    <reaction evidence="9">
        <text>D-sedoheptulose 7-phosphate + D-glyceraldehyde 3-phosphate = aldehydo-D-ribose 5-phosphate + D-xylulose 5-phosphate</text>
        <dbReference type="Rhea" id="RHEA:10508"/>
        <dbReference type="ChEBI" id="CHEBI:57483"/>
        <dbReference type="ChEBI" id="CHEBI:57737"/>
        <dbReference type="ChEBI" id="CHEBI:58273"/>
        <dbReference type="ChEBI" id="CHEBI:59776"/>
        <dbReference type="EC" id="2.2.1.1"/>
    </reaction>
</comment>
<comment type="cofactor">
    <cofactor evidence="14">
        <name>Mg(2+)</name>
        <dbReference type="ChEBI" id="CHEBI:18420"/>
    </cofactor>
    <text evidence="14">Binds 1 Mg(2+) ion per subunit. Can also utilize other divalent metal cations, such as Ca(2+), Mn(2+) and Co(2+).</text>
</comment>
<feature type="site" description="Important for catalytic activity" evidence="15">
    <location>
        <position position="31"/>
    </location>
</feature>
<keyword evidence="6 14" id="KW-0479">Metal-binding</keyword>
<accession>A0AAU7V4W5</accession>
<evidence type="ECO:0000256" key="3">
    <source>
        <dbReference type="ARBA" id="ARBA00013152"/>
    </source>
</evidence>
<dbReference type="InterPro" id="IPR005478">
    <property type="entry name" value="Transketolase_bac-like"/>
</dbReference>
<dbReference type="EMBL" id="CP138335">
    <property type="protein sequence ID" value="XBW07042.1"/>
    <property type="molecule type" value="Genomic_DNA"/>
</dbReference>
<feature type="binding site" evidence="13">
    <location>
        <position position="71"/>
    </location>
    <ligand>
        <name>thiamine diphosphate</name>
        <dbReference type="ChEBI" id="CHEBI:58937"/>
    </ligand>
</feature>
<keyword evidence="8 13" id="KW-0786">Thiamine pyrophosphate</keyword>
<dbReference type="SMART" id="SM00861">
    <property type="entry name" value="Transket_pyr"/>
    <property type="match status" value="1"/>
</dbReference>
<dbReference type="Pfam" id="PF22613">
    <property type="entry name" value="Transketolase_C_1"/>
    <property type="match status" value="1"/>
</dbReference>
<feature type="domain" description="Transketolase-like pyrimidine-binding" evidence="16">
    <location>
        <begin position="368"/>
        <end position="547"/>
    </location>
</feature>
<feature type="binding site" evidence="12">
    <location>
        <position position="542"/>
    </location>
    <ligand>
        <name>substrate</name>
    </ligand>
</feature>
<dbReference type="Pfam" id="PF00456">
    <property type="entry name" value="Transketolase_N"/>
    <property type="match status" value="1"/>
</dbReference>
<evidence type="ECO:0000256" key="12">
    <source>
        <dbReference type="PIRSR" id="PIRSR605478-2"/>
    </source>
</evidence>
<evidence type="ECO:0000256" key="5">
    <source>
        <dbReference type="ARBA" id="ARBA00022679"/>
    </source>
</evidence>
<dbReference type="PROSITE" id="PS00802">
    <property type="entry name" value="TRANSKETOLASE_2"/>
    <property type="match status" value="1"/>
</dbReference>
<feature type="active site" description="Proton donor" evidence="11">
    <location>
        <position position="434"/>
    </location>
</feature>
<evidence type="ECO:0000256" key="15">
    <source>
        <dbReference type="PIRSR" id="PIRSR605478-5"/>
    </source>
</evidence>
<feature type="binding site" evidence="12">
    <location>
        <position position="484"/>
    </location>
    <ligand>
        <name>substrate</name>
    </ligand>
</feature>
<feature type="binding site" evidence="12">
    <location>
        <position position="371"/>
    </location>
    <ligand>
        <name>substrate</name>
    </ligand>
</feature>
<feature type="binding site" evidence="12">
    <location>
        <position position="398"/>
    </location>
    <ligand>
        <name>substrate</name>
    </ligand>
</feature>
<evidence type="ECO:0000256" key="9">
    <source>
        <dbReference type="ARBA" id="ARBA00049473"/>
    </source>
</evidence>
<dbReference type="Pfam" id="PF02779">
    <property type="entry name" value="Transket_pyr"/>
    <property type="match status" value="1"/>
</dbReference>
<name>A0AAU7V4W5_9ACTO</name>
<dbReference type="Gene3D" id="3.40.50.970">
    <property type="match status" value="2"/>
</dbReference>
<evidence type="ECO:0000259" key="16">
    <source>
        <dbReference type="SMART" id="SM00861"/>
    </source>
</evidence>
<feature type="binding site" evidence="13">
    <location>
        <position position="164"/>
    </location>
    <ligand>
        <name>thiamine diphosphate</name>
        <dbReference type="ChEBI" id="CHEBI:58937"/>
    </ligand>
</feature>
<feature type="binding site" evidence="13">
    <location>
        <position position="460"/>
    </location>
    <ligand>
        <name>thiamine diphosphate</name>
        <dbReference type="ChEBI" id="CHEBI:58937"/>
    </ligand>
</feature>
<comment type="similarity">
    <text evidence="1">Belongs to the transketolase family.</text>
</comment>
<feature type="binding site" evidence="12">
    <location>
        <position position="276"/>
    </location>
    <ligand>
        <name>substrate</name>
    </ligand>
</feature>
<proteinExistence type="inferred from homology"/>
<dbReference type="KEGG" id="sapp:SAC06_05135"/>
<dbReference type="SUPFAM" id="SSF52922">
    <property type="entry name" value="TK C-terminal domain-like"/>
    <property type="match status" value="1"/>
</dbReference>
<evidence type="ECO:0000256" key="6">
    <source>
        <dbReference type="ARBA" id="ARBA00022723"/>
    </source>
</evidence>
<evidence type="ECO:0000256" key="11">
    <source>
        <dbReference type="PIRSR" id="PIRSR605478-1"/>
    </source>
</evidence>
<dbReference type="CDD" id="cd07033">
    <property type="entry name" value="TPP_PYR_DXS_TK_like"/>
    <property type="match status" value="1"/>
</dbReference>
<feature type="binding site" evidence="12">
    <location>
        <position position="31"/>
    </location>
    <ligand>
        <name>substrate</name>
    </ligand>
</feature>
<reference evidence="17" key="1">
    <citation type="submission" date="2023-11" db="EMBL/GenBank/DDBJ databases">
        <title>Scrofimicrobium hongkongense sp. nov., isolated from a patient with peritonitis.</title>
        <authorList>
            <person name="Lao H.Y."/>
            <person name="Wong A.Y.P."/>
            <person name="Ng T.L."/>
            <person name="Wong R.Y.L."/>
            <person name="Yau M.C.Y."/>
            <person name="Lam J.Y.W."/>
            <person name="Siu G.K.H."/>
        </authorList>
    </citation>
    <scope>NUCLEOTIDE SEQUENCE</scope>
    <source>
        <strain evidence="17">R131</strain>
    </source>
</reference>